<keyword evidence="1" id="KW-0808">Transferase</keyword>
<dbReference type="SUPFAM" id="SSF53756">
    <property type="entry name" value="UDP-Glycosyltransferase/glycogen phosphorylase"/>
    <property type="match status" value="1"/>
</dbReference>
<proteinExistence type="predicted"/>
<gene>
    <name evidence="1" type="ORF">SAMN05661091_1977</name>
</gene>
<organism evidence="1 2">
    <name type="scientific">Paenibacillus uliginis N3/975</name>
    <dbReference type="NCBI Taxonomy" id="1313296"/>
    <lineage>
        <taxon>Bacteria</taxon>
        <taxon>Bacillati</taxon>
        <taxon>Bacillota</taxon>
        <taxon>Bacilli</taxon>
        <taxon>Bacillales</taxon>
        <taxon>Paenibacillaceae</taxon>
        <taxon>Paenibacillus</taxon>
    </lineage>
</organism>
<dbReference type="PANTHER" id="PTHR12526">
    <property type="entry name" value="GLYCOSYLTRANSFERASE"/>
    <property type="match status" value="1"/>
</dbReference>
<protein>
    <submittedName>
        <fullName evidence="1">Glycosyltransferase</fullName>
    </submittedName>
</protein>
<dbReference type="GO" id="GO:0016740">
    <property type="term" value="F:transferase activity"/>
    <property type="evidence" value="ECO:0007669"/>
    <property type="project" value="UniProtKB-KW"/>
</dbReference>
<keyword evidence="2" id="KW-1185">Reference proteome</keyword>
<dbReference type="AlphaFoldDB" id="A0A1X7H7V7"/>
<name>A0A1X7H7V7_9BACL</name>
<reference evidence="2" key="1">
    <citation type="submission" date="2017-04" db="EMBL/GenBank/DDBJ databases">
        <authorList>
            <person name="Varghese N."/>
            <person name="Submissions S."/>
        </authorList>
    </citation>
    <scope>NUCLEOTIDE SEQUENCE [LARGE SCALE GENOMIC DNA]</scope>
    <source>
        <strain evidence="2">N3/975</strain>
    </source>
</reference>
<evidence type="ECO:0000313" key="1">
    <source>
        <dbReference type="EMBL" id="SMF81339.1"/>
    </source>
</evidence>
<dbReference type="Proteomes" id="UP000192940">
    <property type="component" value="Chromosome I"/>
</dbReference>
<dbReference type="RefSeq" id="WP_208918825.1">
    <property type="nucleotide sequence ID" value="NZ_LT840184.1"/>
</dbReference>
<accession>A0A1X7H7V7</accession>
<dbReference type="Pfam" id="PF13692">
    <property type="entry name" value="Glyco_trans_1_4"/>
    <property type="match status" value="1"/>
</dbReference>
<sequence length="344" mass="39418">MAVVIYPKTMNWSYMKQRPQQLMTQLGALGHQVFFENLAPVNQEFREIEKNVYLFTDTKTFLYRKLPQLRKEHPIVVWTTWSKMRTRINTLFNPDTVIYDCCDEFPHWAKYEPKMVDSADHLVCTSEVIQARLNLAYPTKPITLIPNGVDASFFQIPVQDRPADLPTGPVVAYIGAWAYWVDHTLFATLASVFPHVQFVSIGAPYGSSRDYKNLPNVHILGEKPHDELKRYLPHIDVALIPFQYHPITLATNPIKAYEYMAAGVRVLSTALPECILMEPHVTTATTHDDFIYKLSHMLSNPDNQDKKLARMAYAQQNRWVERGIQANQVIQTTLASNGRNGGVR</sequence>
<dbReference type="STRING" id="1313296.SAMN05661091_1977"/>
<dbReference type="EMBL" id="LT840184">
    <property type="protein sequence ID" value="SMF81339.1"/>
    <property type="molecule type" value="Genomic_DNA"/>
</dbReference>
<dbReference type="Gene3D" id="3.40.50.2000">
    <property type="entry name" value="Glycogen Phosphorylase B"/>
    <property type="match status" value="2"/>
</dbReference>
<evidence type="ECO:0000313" key="2">
    <source>
        <dbReference type="Proteomes" id="UP000192940"/>
    </source>
</evidence>